<feature type="region of interest" description="Disordered" evidence="1">
    <location>
        <begin position="38"/>
        <end position="65"/>
    </location>
</feature>
<evidence type="ECO:0000313" key="2">
    <source>
        <dbReference type="EMBL" id="OQR73258.1"/>
    </source>
</evidence>
<accession>A0A1V9XIR9</accession>
<dbReference type="EMBL" id="MNPL01010226">
    <property type="protein sequence ID" value="OQR73258.1"/>
    <property type="molecule type" value="Genomic_DNA"/>
</dbReference>
<feature type="compositionally biased region" description="Polar residues" evidence="1">
    <location>
        <begin position="323"/>
        <end position="342"/>
    </location>
</feature>
<dbReference type="OrthoDB" id="9602067at2759"/>
<comment type="caution">
    <text evidence="2">The sequence shown here is derived from an EMBL/GenBank/DDBJ whole genome shotgun (WGS) entry which is preliminary data.</text>
</comment>
<feature type="region of interest" description="Disordered" evidence="1">
    <location>
        <begin position="256"/>
        <end position="298"/>
    </location>
</feature>
<feature type="compositionally biased region" description="Low complexity" evidence="1">
    <location>
        <begin position="257"/>
        <end position="271"/>
    </location>
</feature>
<dbReference type="STRING" id="418985.A0A1V9XIR9"/>
<sequence>MAAREGAIFVGIQGLCIRYYTAPRWKHMAEFTSEDVEVTDVTGSGDSDETDSSMSSDDLATMSGEHPAPFGAATDPPTAFLAEDAVECVFSNATTCSDIAHDFVQAAAPTAATAATGPGSVGGDPPTGATTTIATPTAAEQIPTAEVTAPDSGIGPEEVTAALESMILGLNALEDEVWPTCPGDPCEADTGDVRKGAVTPEIYVIDSNEQIAEHPNGQSKPGQPRPISATTDPVDDVQTSCFASTKGVLPTNIKVLSRSPSSSSLSASTVSNKENANSTSLLSTPVESPESSPQTIRKKYVIEESTPEDLARRHNLAFPEPPASTSSSRCVTPSCHSGSGNPTNSVFSVDLSQMKSMKLLFSNVDSTCGQLVIASRESQYKIFHFHHGGLDKLAEVFKPGLPAFLSRPFGVGQLYSQPYKQQRNGTQFRSKVERLGEVGGDDYCKDDRVFEILFAEA</sequence>
<dbReference type="AlphaFoldDB" id="A0A1V9XIR9"/>
<name>A0A1V9XIR9_9ACAR</name>
<feature type="region of interest" description="Disordered" evidence="1">
    <location>
        <begin position="209"/>
        <end position="235"/>
    </location>
</feature>
<organism evidence="2 3">
    <name type="scientific">Tropilaelaps mercedesae</name>
    <dbReference type="NCBI Taxonomy" id="418985"/>
    <lineage>
        <taxon>Eukaryota</taxon>
        <taxon>Metazoa</taxon>
        <taxon>Ecdysozoa</taxon>
        <taxon>Arthropoda</taxon>
        <taxon>Chelicerata</taxon>
        <taxon>Arachnida</taxon>
        <taxon>Acari</taxon>
        <taxon>Parasitiformes</taxon>
        <taxon>Mesostigmata</taxon>
        <taxon>Gamasina</taxon>
        <taxon>Dermanyssoidea</taxon>
        <taxon>Laelapidae</taxon>
        <taxon>Tropilaelaps</taxon>
    </lineage>
</organism>
<evidence type="ECO:0000313" key="3">
    <source>
        <dbReference type="Proteomes" id="UP000192247"/>
    </source>
</evidence>
<evidence type="ECO:0000256" key="1">
    <source>
        <dbReference type="SAM" id="MobiDB-lite"/>
    </source>
</evidence>
<gene>
    <name evidence="2" type="ORF">BIW11_09845</name>
</gene>
<dbReference type="InParanoid" id="A0A1V9XIR9"/>
<reference evidence="2 3" key="1">
    <citation type="journal article" date="2017" name="Gigascience">
        <title>Draft genome of the honey bee ectoparasitic mite, Tropilaelaps mercedesae, is shaped by the parasitic life history.</title>
        <authorList>
            <person name="Dong X."/>
            <person name="Armstrong S.D."/>
            <person name="Xia D."/>
            <person name="Makepeace B.L."/>
            <person name="Darby A.C."/>
            <person name="Kadowaki T."/>
        </authorList>
    </citation>
    <scope>NUCLEOTIDE SEQUENCE [LARGE SCALE GENOMIC DNA]</scope>
    <source>
        <strain evidence="2">Wuxi-XJTLU</strain>
    </source>
</reference>
<feature type="compositionally biased region" description="Polar residues" evidence="1">
    <location>
        <begin position="272"/>
        <end position="295"/>
    </location>
</feature>
<keyword evidence="3" id="KW-1185">Reference proteome</keyword>
<proteinExistence type="predicted"/>
<feature type="region of interest" description="Disordered" evidence="1">
    <location>
        <begin position="317"/>
        <end position="342"/>
    </location>
</feature>
<dbReference type="Proteomes" id="UP000192247">
    <property type="component" value="Unassembled WGS sequence"/>
</dbReference>
<protein>
    <submittedName>
        <fullName evidence="2">TBC1 domain family member 16-like</fullName>
    </submittedName>
</protein>